<dbReference type="AlphaFoldDB" id="A0AAN0VPY7"/>
<evidence type="ECO:0000256" key="2">
    <source>
        <dbReference type="ARBA" id="ARBA00022603"/>
    </source>
</evidence>
<evidence type="ECO:0000256" key="4">
    <source>
        <dbReference type="RuleBase" id="RU362030"/>
    </source>
</evidence>
<accession>A0AAN0VPY7</accession>
<comment type="function">
    <text evidence="4">Exhibits S-adenosyl-L-methionine-dependent methyltransferase activity.</text>
</comment>
<keyword evidence="4" id="KW-0949">S-adenosyl-L-methionine</keyword>
<dbReference type="Gene3D" id="3.40.50.150">
    <property type="entry name" value="Vaccinia Virus protein VP39"/>
    <property type="match status" value="1"/>
</dbReference>
<dbReference type="GO" id="GO:0008168">
    <property type="term" value="F:methyltransferase activity"/>
    <property type="evidence" value="ECO:0007669"/>
    <property type="project" value="UniProtKB-UniRule"/>
</dbReference>
<sequence length="294" mass="31869">MTTTETPDTPDTSETGPDSTAARVALWRALHVELDAPPHVLVDEVGLQLLAPAPGWQQRGDMDPQFTRPFRASIVARARFIEDLVVEQAARGVSQYVILGAGLDSFVQRRPEMASRVTVFEVDQPAPQAWKRRRLVELGFGVPDWLRFVPVDFEAGGSWRDALVGAGFDAGKPAVVVSTGVSMYLTRAANAAALREVASLAPGSTLAMTFLLPLEQADPEVRPGLEMAEKGARASGTPFISFFMPAQMQALAKEAGFSRADHVSAAELTRRYFADRTDGLRPPRNAEELLVATV</sequence>
<protein>
    <recommendedName>
        <fullName evidence="4">S-adenosyl-L-methionine-dependent methyltransferase</fullName>
        <ecNumber evidence="4">2.1.1.-</ecNumber>
    </recommendedName>
</protein>
<comment type="similarity">
    <text evidence="1 4">Belongs to the UPF0677 family.</text>
</comment>
<dbReference type="EMBL" id="CP007784">
    <property type="protein sequence ID" value="AIO35628.1"/>
    <property type="molecule type" value="Genomic_DNA"/>
</dbReference>
<keyword evidence="2 4" id="KW-0489">Methyltransferase</keyword>
<dbReference type="SUPFAM" id="SSF53335">
    <property type="entry name" value="S-adenosyl-L-methionine-dependent methyltransferases"/>
    <property type="match status" value="1"/>
</dbReference>
<dbReference type="Proteomes" id="UP000029413">
    <property type="component" value="Chromosome 2"/>
</dbReference>
<dbReference type="KEGG" id="bcen:DM39_5984"/>
<evidence type="ECO:0000256" key="5">
    <source>
        <dbReference type="SAM" id="MobiDB-lite"/>
    </source>
</evidence>
<gene>
    <name evidence="6" type="ORF">DM39_5984</name>
</gene>
<evidence type="ECO:0000313" key="7">
    <source>
        <dbReference type="Proteomes" id="UP000029413"/>
    </source>
</evidence>
<dbReference type="PANTHER" id="PTHR43619">
    <property type="entry name" value="S-ADENOSYL-L-METHIONINE-DEPENDENT METHYLTRANSFERASE YKTD-RELATED"/>
    <property type="match status" value="1"/>
</dbReference>
<keyword evidence="7" id="KW-1185">Reference proteome</keyword>
<feature type="region of interest" description="Disordered" evidence="5">
    <location>
        <begin position="1"/>
        <end position="20"/>
    </location>
</feature>
<dbReference type="NCBIfam" id="TIGR00027">
    <property type="entry name" value="mthyl_TIGR00027"/>
    <property type="match status" value="1"/>
</dbReference>
<evidence type="ECO:0000256" key="1">
    <source>
        <dbReference type="ARBA" id="ARBA00008138"/>
    </source>
</evidence>
<reference evidence="6 7" key="1">
    <citation type="submission" date="2014-05" db="EMBL/GenBank/DDBJ databases">
        <authorList>
            <person name="Bishop-Lilly K.A."/>
            <person name="Broomall S.M."/>
            <person name="Chain P.S."/>
            <person name="Chertkov O."/>
            <person name="Coyne S.R."/>
            <person name="Daligault H.E."/>
            <person name="Davenport K.W."/>
            <person name="Erkkila T."/>
            <person name="Frey K.G."/>
            <person name="Gibbons H.S."/>
            <person name="Gu W."/>
            <person name="Jaissle J."/>
            <person name="Johnson S.L."/>
            <person name="Koroleva G.I."/>
            <person name="Ladner J.T."/>
            <person name="Lo C.-C."/>
            <person name="Minogue T.D."/>
            <person name="Munk C."/>
            <person name="Palacios G.F."/>
            <person name="Redden C.L."/>
            <person name="Rosenzweig C.N."/>
            <person name="Scholz M.B."/>
            <person name="Teshima H."/>
            <person name="Xu Y."/>
        </authorList>
    </citation>
    <scope>NUCLEOTIDE SEQUENCE [LARGE SCALE GENOMIC DNA]</scope>
    <source>
        <strain evidence="6 7">DDS 22E-1</strain>
    </source>
</reference>
<dbReference type="EC" id="2.1.1.-" evidence="4"/>
<evidence type="ECO:0000256" key="3">
    <source>
        <dbReference type="ARBA" id="ARBA00022679"/>
    </source>
</evidence>
<organism evidence="6 7">
    <name type="scientific">Burkholderia cenocepacia</name>
    <dbReference type="NCBI Taxonomy" id="95486"/>
    <lineage>
        <taxon>Bacteria</taxon>
        <taxon>Pseudomonadati</taxon>
        <taxon>Pseudomonadota</taxon>
        <taxon>Betaproteobacteria</taxon>
        <taxon>Burkholderiales</taxon>
        <taxon>Burkholderiaceae</taxon>
        <taxon>Burkholderia</taxon>
        <taxon>Burkholderia cepacia complex</taxon>
    </lineage>
</organism>
<keyword evidence="3" id="KW-0808">Transferase</keyword>
<proteinExistence type="inferred from homology"/>
<evidence type="ECO:0000313" key="6">
    <source>
        <dbReference type="EMBL" id="AIO35628.1"/>
    </source>
</evidence>
<dbReference type="InterPro" id="IPR007213">
    <property type="entry name" value="Ppm1/Ppm2/Tcmp"/>
</dbReference>
<dbReference type="PANTHER" id="PTHR43619:SF2">
    <property type="entry name" value="S-ADENOSYL-L-METHIONINE-DEPENDENT METHYLTRANSFERASES SUPERFAMILY PROTEIN"/>
    <property type="match status" value="1"/>
</dbReference>
<dbReference type="GO" id="GO:0032259">
    <property type="term" value="P:methylation"/>
    <property type="evidence" value="ECO:0007669"/>
    <property type="project" value="UniProtKB-KW"/>
</dbReference>
<dbReference type="InterPro" id="IPR011610">
    <property type="entry name" value="SAM_mthyl_Trfase_ML2640-like"/>
</dbReference>
<dbReference type="Pfam" id="PF04072">
    <property type="entry name" value="LCM"/>
    <property type="match status" value="1"/>
</dbReference>
<name>A0AAN0VPY7_9BURK</name>
<dbReference type="InterPro" id="IPR029063">
    <property type="entry name" value="SAM-dependent_MTases_sf"/>
</dbReference>